<sequence>MAEDLQIYSWDEIAKHNTEEDCWVVMYDKVLDVSKFLNEHPGGLDPLKDMATQDITSSFESIGHSSTALVKSKTFIIGRIDPEETKKRKAAAAAKISTPAPRWSDMSPEELRKYKDGGGVIPLWVIIAAAIVVLSLIVYLMM</sequence>
<comment type="similarity">
    <text evidence="4 5">Belongs to the cytochrome b5 family.</text>
</comment>
<evidence type="ECO:0000256" key="4">
    <source>
        <dbReference type="ARBA" id="ARBA00038168"/>
    </source>
</evidence>
<dbReference type="SMART" id="SM01117">
    <property type="entry name" value="Cyt-b5"/>
    <property type="match status" value="1"/>
</dbReference>
<name>A0A0N1IJC6_LEPSE</name>
<evidence type="ECO:0000256" key="5">
    <source>
        <dbReference type="RuleBase" id="RU362121"/>
    </source>
</evidence>
<dbReference type="SUPFAM" id="SSF55856">
    <property type="entry name" value="Cytochrome b5-like heme/steroid binding domain"/>
    <property type="match status" value="1"/>
</dbReference>
<dbReference type="EMBL" id="LJSK01000215">
    <property type="protein sequence ID" value="KPI85013.1"/>
    <property type="molecule type" value="Genomic_DNA"/>
</dbReference>
<dbReference type="InterPro" id="IPR036400">
    <property type="entry name" value="Cyt_B5-like_heme/steroid_sf"/>
</dbReference>
<dbReference type="InterPro" id="IPR001199">
    <property type="entry name" value="Cyt_B5-like_heme/steroid-bd"/>
</dbReference>
<dbReference type="OMA" id="APKWSET"/>
<proteinExistence type="inferred from homology"/>
<dbReference type="Pfam" id="PF00173">
    <property type="entry name" value="Cyt-b5"/>
    <property type="match status" value="1"/>
</dbReference>
<feature type="domain" description="Cytochrome b5 heme-binding" evidence="6">
    <location>
        <begin position="5"/>
        <end position="81"/>
    </location>
</feature>
<evidence type="ECO:0000313" key="8">
    <source>
        <dbReference type="Proteomes" id="UP000038009"/>
    </source>
</evidence>
<dbReference type="VEuPathDB" id="TriTrypDB:Lsey_0215_0160"/>
<dbReference type="Gene3D" id="3.10.120.10">
    <property type="entry name" value="Cytochrome b5-like heme/steroid binding domain"/>
    <property type="match status" value="1"/>
</dbReference>
<dbReference type="OrthoDB" id="260519at2759"/>
<dbReference type="PANTHER" id="PTHR19359">
    <property type="entry name" value="CYTOCHROME B5"/>
    <property type="match status" value="1"/>
</dbReference>
<dbReference type="Proteomes" id="UP000038009">
    <property type="component" value="Unassembled WGS sequence"/>
</dbReference>
<dbReference type="InterPro" id="IPR050668">
    <property type="entry name" value="Cytochrome_b5"/>
</dbReference>
<gene>
    <name evidence="7" type="ORF">ABL78_5948</name>
</gene>
<evidence type="ECO:0000256" key="3">
    <source>
        <dbReference type="ARBA" id="ARBA00023004"/>
    </source>
</evidence>
<keyword evidence="3 5" id="KW-0408">Iron</keyword>
<evidence type="ECO:0000256" key="1">
    <source>
        <dbReference type="ARBA" id="ARBA00022617"/>
    </source>
</evidence>
<evidence type="ECO:0000256" key="2">
    <source>
        <dbReference type="ARBA" id="ARBA00022723"/>
    </source>
</evidence>
<evidence type="ECO:0000259" key="6">
    <source>
        <dbReference type="PROSITE" id="PS50255"/>
    </source>
</evidence>
<dbReference type="PANTHER" id="PTHR19359:SF145">
    <property type="entry name" value="B5, PUTATIVE-RELATED"/>
    <property type="match status" value="1"/>
</dbReference>
<keyword evidence="5" id="KW-0812">Transmembrane</keyword>
<organism evidence="7 8">
    <name type="scientific">Leptomonas seymouri</name>
    <dbReference type="NCBI Taxonomy" id="5684"/>
    <lineage>
        <taxon>Eukaryota</taxon>
        <taxon>Discoba</taxon>
        <taxon>Euglenozoa</taxon>
        <taxon>Kinetoplastea</taxon>
        <taxon>Metakinetoplastina</taxon>
        <taxon>Trypanosomatida</taxon>
        <taxon>Trypanosomatidae</taxon>
        <taxon>Leishmaniinae</taxon>
        <taxon>Leptomonas</taxon>
    </lineage>
</organism>
<evidence type="ECO:0000313" key="7">
    <source>
        <dbReference type="EMBL" id="KPI85013.1"/>
    </source>
</evidence>
<protein>
    <submittedName>
        <fullName evidence="7">Putative cytochrome b5</fullName>
    </submittedName>
</protein>
<keyword evidence="5" id="KW-1133">Transmembrane helix</keyword>
<accession>A0A0N1IJC6</accession>
<dbReference type="GO" id="GO:0016020">
    <property type="term" value="C:membrane"/>
    <property type="evidence" value="ECO:0007669"/>
    <property type="project" value="TreeGrafter"/>
</dbReference>
<dbReference type="PRINTS" id="PR00363">
    <property type="entry name" value="CYTOCHROMEB5"/>
</dbReference>
<dbReference type="InterPro" id="IPR018506">
    <property type="entry name" value="Cyt_B5_heme-BS"/>
</dbReference>
<dbReference type="AlphaFoldDB" id="A0A0N1IJC6"/>
<dbReference type="PROSITE" id="PS50255">
    <property type="entry name" value="CYTOCHROME_B5_2"/>
    <property type="match status" value="1"/>
</dbReference>
<comment type="caution">
    <text evidence="7">The sequence shown here is derived from an EMBL/GenBank/DDBJ whole genome shotgun (WGS) entry which is preliminary data.</text>
</comment>
<reference evidence="7 8" key="1">
    <citation type="journal article" date="2015" name="PLoS Pathog.">
        <title>Leptomonas seymouri: Adaptations to the Dixenous Life Cycle Analyzed by Genome Sequencing, Transcriptome Profiling and Co-infection with Leishmania donovani.</title>
        <authorList>
            <person name="Kraeva N."/>
            <person name="Butenko A."/>
            <person name="Hlavacova J."/>
            <person name="Kostygov A."/>
            <person name="Myskova J."/>
            <person name="Grybchuk D."/>
            <person name="Lestinova T."/>
            <person name="Votypka J."/>
            <person name="Volf P."/>
            <person name="Opperdoes F."/>
            <person name="Flegontov P."/>
            <person name="Lukes J."/>
            <person name="Yurchenko V."/>
        </authorList>
    </citation>
    <scope>NUCLEOTIDE SEQUENCE [LARGE SCALE GENOMIC DNA]</scope>
    <source>
        <strain evidence="7 8">ATCC 30220</strain>
    </source>
</reference>
<dbReference type="GO" id="GO:0020037">
    <property type="term" value="F:heme binding"/>
    <property type="evidence" value="ECO:0007669"/>
    <property type="project" value="UniProtKB-UniRule"/>
</dbReference>
<dbReference type="PROSITE" id="PS00191">
    <property type="entry name" value="CYTOCHROME_B5_1"/>
    <property type="match status" value="1"/>
</dbReference>
<keyword evidence="2 5" id="KW-0479">Metal-binding</keyword>
<keyword evidence="1 5" id="KW-0349">Heme</keyword>
<feature type="transmembrane region" description="Helical" evidence="5">
    <location>
        <begin position="121"/>
        <end position="141"/>
    </location>
</feature>
<keyword evidence="8" id="KW-1185">Reference proteome</keyword>
<keyword evidence="5" id="KW-0472">Membrane</keyword>
<dbReference type="GO" id="GO:0046872">
    <property type="term" value="F:metal ion binding"/>
    <property type="evidence" value="ECO:0007669"/>
    <property type="project" value="UniProtKB-UniRule"/>
</dbReference>